<dbReference type="PANTHER" id="PTHR21060">
    <property type="entry name" value="ACETATE KINASE"/>
    <property type="match status" value="1"/>
</dbReference>
<dbReference type="HAMAP" id="MF_00020">
    <property type="entry name" value="Acetate_kinase"/>
    <property type="match status" value="1"/>
</dbReference>
<dbReference type="GO" id="GO:0008776">
    <property type="term" value="F:acetate kinase activity"/>
    <property type="evidence" value="ECO:0007669"/>
    <property type="project" value="UniProtKB-UniRule"/>
</dbReference>
<dbReference type="GO" id="GO:0000287">
    <property type="term" value="F:magnesium ion binding"/>
    <property type="evidence" value="ECO:0007669"/>
    <property type="project" value="UniProtKB-UniRule"/>
</dbReference>
<name>A0A1B4FNZ0_9BURK</name>
<evidence type="ECO:0000256" key="5">
    <source>
        <dbReference type="ARBA" id="ARBA00022741"/>
    </source>
</evidence>
<comment type="pathway">
    <text evidence="9">Metabolic intermediate biosynthesis; acetyl-CoA biosynthesis; acetyl-CoA from acetate: step 1/2.</text>
</comment>
<feature type="binding site" evidence="9">
    <location>
        <position position="17"/>
    </location>
    <ligand>
        <name>ATP</name>
        <dbReference type="ChEBI" id="CHEBI:30616"/>
    </ligand>
</feature>
<evidence type="ECO:0000256" key="2">
    <source>
        <dbReference type="ARBA" id="ARBA00022490"/>
    </source>
</evidence>
<comment type="catalytic activity">
    <reaction evidence="9">
        <text>acetate + ATP = acetyl phosphate + ADP</text>
        <dbReference type="Rhea" id="RHEA:11352"/>
        <dbReference type="ChEBI" id="CHEBI:22191"/>
        <dbReference type="ChEBI" id="CHEBI:30089"/>
        <dbReference type="ChEBI" id="CHEBI:30616"/>
        <dbReference type="ChEBI" id="CHEBI:456216"/>
        <dbReference type="EC" id="2.7.2.1"/>
    </reaction>
</comment>
<dbReference type="SUPFAM" id="SSF53067">
    <property type="entry name" value="Actin-like ATPase domain"/>
    <property type="match status" value="2"/>
</dbReference>
<keyword evidence="3 9" id="KW-0808">Transferase</keyword>
<keyword evidence="4 9" id="KW-0479">Metal-binding</keyword>
<dbReference type="PANTHER" id="PTHR21060:SF21">
    <property type="entry name" value="ACETATE KINASE"/>
    <property type="match status" value="1"/>
</dbReference>
<comment type="subunit">
    <text evidence="9">Homodimer.</text>
</comment>
<dbReference type="EC" id="2.7.2.1" evidence="9"/>
<dbReference type="GO" id="GO:0005524">
    <property type="term" value="F:ATP binding"/>
    <property type="evidence" value="ECO:0007669"/>
    <property type="project" value="UniProtKB-KW"/>
</dbReference>
<evidence type="ECO:0000313" key="12">
    <source>
        <dbReference type="Proteomes" id="UP000062519"/>
    </source>
</evidence>
<keyword evidence="7 9" id="KW-0067">ATP-binding</keyword>
<comment type="similarity">
    <text evidence="1 9 10">Belongs to the acetokinase family.</text>
</comment>
<organism evidence="11 12">
    <name type="scientific">Burkholderia mayonis</name>
    <dbReference type="NCBI Taxonomy" id="1385591"/>
    <lineage>
        <taxon>Bacteria</taxon>
        <taxon>Pseudomonadati</taxon>
        <taxon>Pseudomonadota</taxon>
        <taxon>Betaproteobacteria</taxon>
        <taxon>Burkholderiales</taxon>
        <taxon>Burkholderiaceae</taxon>
        <taxon>Burkholderia</taxon>
        <taxon>pseudomallei group</taxon>
    </lineage>
</organism>
<evidence type="ECO:0000256" key="6">
    <source>
        <dbReference type="ARBA" id="ARBA00022777"/>
    </source>
</evidence>
<reference evidence="11 12" key="1">
    <citation type="submission" date="2015-12" db="EMBL/GenBank/DDBJ databases">
        <title>Diversity of Burkholderia near neighbor genomes.</title>
        <authorList>
            <person name="Sahl J."/>
            <person name="Wagner D."/>
            <person name="Keim P."/>
        </authorList>
    </citation>
    <scope>NUCLEOTIDE SEQUENCE [LARGE SCALE GENOMIC DNA]</scope>
    <source>
        <strain evidence="11 12">BDU6</strain>
    </source>
</reference>
<dbReference type="PIRSF" id="PIRSF000722">
    <property type="entry name" value="Acetate_prop_kin"/>
    <property type="match status" value="1"/>
</dbReference>
<evidence type="ECO:0000256" key="1">
    <source>
        <dbReference type="ARBA" id="ARBA00008748"/>
    </source>
</evidence>
<evidence type="ECO:0000256" key="10">
    <source>
        <dbReference type="RuleBase" id="RU003835"/>
    </source>
</evidence>
<evidence type="ECO:0000256" key="7">
    <source>
        <dbReference type="ARBA" id="ARBA00022840"/>
    </source>
</evidence>
<accession>A0A1B4FNZ0</accession>
<sequence length="392" mass="42030">MSEPLLLTFNAGSSTLKIGLYSVANGEPAPLGRGKIDFNRTPLQFEYSNGGDARTVPLAAPVTDDLHEVLDEALNWIASHLSLHELVSVGHRVVHGGDVFDGPVALDDRTLDAITALVPLAPLHQPQSVRLIRALRHLRPHLPQVASFDTAFHRTQSDLVRRFALPRALFDEGVKRYGFHGLSYRYVAGRLRERHPALARGKIVAAHLGSGASLCALDAGVSRDTSMGFSTLDGIPMATRCGALDAGVVLHLQKMLGYSVDAVEQMLYHRSGLLGVSGVSGDARVLLADRSDGARDALELFAFRIAGETARLAATLGGLDALVFTAGIGEHQPETRAAVCERLRWLGVELDADANAHNAEIVSRDASRIAVLVVPTDEEQVIARDAASVLHV</sequence>
<dbReference type="Gene3D" id="3.30.420.40">
    <property type="match status" value="2"/>
</dbReference>
<protein>
    <recommendedName>
        <fullName evidence="9">Acetate kinase</fullName>
        <ecNumber evidence="9">2.7.2.1</ecNumber>
    </recommendedName>
    <alternativeName>
        <fullName evidence="9">Acetokinase</fullName>
    </alternativeName>
</protein>
<evidence type="ECO:0000256" key="4">
    <source>
        <dbReference type="ARBA" id="ARBA00022723"/>
    </source>
</evidence>
<gene>
    <name evidence="9" type="primary">ackA</name>
    <name evidence="11" type="ORF">WS70_27295</name>
</gene>
<comment type="function">
    <text evidence="9">Catalyzes the formation of acetyl phosphate from acetate and ATP. Can also catalyze the reverse reaction.</text>
</comment>
<dbReference type="NCBIfam" id="TIGR00016">
    <property type="entry name" value="ackA"/>
    <property type="match status" value="1"/>
</dbReference>
<dbReference type="AlphaFoldDB" id="A0A1B4FNZ0"/>
<proteinExistence type="inferred from homology"/>
<dbReference type="InterPro" id="IPR000890">
    <property type="entry name" value="Aliphatic_acid_kin_short-chain"/>
</dbReference>
<dbReference type="PRINTS" id="PR00471">
    <property type="entry name" value="ACETATEKNASE"/>
</dbReference>
<comment type="cofactor">
    <cofactor evidence="9">
        <name>Mg(2+)</name>
        <dbReference type="ChEBI" id="CHEBI:18420"/>
    </cofactor>
    <cofactor evidence="9">
        <name>Mn(2+)</name>
        <dbReference type="ChEBI" id="CHEBI:29035"/>
    </cofactor>
    <text evidence="9">Mg(2+). Can also accept Mn(2+).</text>
</comment>
<feature type="binding site" evidence="9">
    <location>
        <begin position="282"/>
        <end position="284"/>
    </location>
    <ligand>
        <name>ATP</name>
        <dbReference type="ChEBI" id="CHEBI:30616"/>
    </ligand>
</feature>
<keyword evidence="12" id="KW-1185">Reference proteome</keyword>
<feature type="binding site" evidence="9">
    <location>
        <begin position="327"/>
        <end position="331"/>
    </location>
    <ligand>
        <name>ATP</name>
        <dbReference type="ChEBI" id="CHEBI:30616"/>
    </ligand>
</feature>
<dbReference type="EMBL" id="CP013387">
    <property type="protein sequence ID" value="AOJ05397.1"/>
    <property type="molecule type" value="Genomic_DNA"/>
</dbReference>
<dbReference type="GO" id="GO:0005829">
    <property type="term" value="C:cytosol"/>
    <property type="evidence" value="ECO:0007669"/>
    <property type="project" value="TreeGrafter"/>
</dbReference>
<keyword evidence="6 9" id="KW-0418">Kinase</keyword>
<feature type="binding site" evidence="9">
    <location>
        <position position="10"/>
    </location>
    <ligand>
        <name>Mg(2+)</name>
        <dbReference type="ChEBI" id="CHEBI:18420"/>
    </ligand>
</feature>
<dbReference type="NCBIfam" id="NF005462">
    <property type="entry name" value="PRK07058.1"/>
    <property type="match status" value="1"/>
</dbReference>
<feature type="site" description="Transition state stabilizer" evidence="9">
    <location>
        <position position="180"/>
    </location>
</feature>
<feature type="active site" description="Proton donor/acceptor" evidence="9">
    <location>
        <position position="149"/>
    </location>
</feature>
<dbReference type="GO" id="GO:0006085">
    <property type="term" value="P:acetyl-CoA biosynthetic process"/>
    <property type="evidence" value="ECO:0007669"/>
    <property type="project" value="UniProtKB-UniRule"/>
</dbReference>
<evidence type="ECO:0000256" key="8">
    <source>
        <dbReference type="ARBA" id="ARBA00022842"/>
    </source>
</evidence>
<feature type="site" description="Transition state stabilizer" evidence="9">
    <location>
        <position position="240"/>
    </location>
</feature>
<feature type="binding site" evidence="9">
    <location>
        <position position="92"/>
    </location>
    <ligand>
        <name>substrate</name>
    </ligand>
</feature>
<keyword evidence="5 9" id="KW-0547">Nucleotide-binding</keyword>
<dbReference type="UniPathway" id="UPA00340">
    <property type="reaction ID" value="UER00458"/>
</dbReference>
<feature type="binding site" evidence="9">
    <location>
        <begin position="207"/>
        <end position="211"/>
    </location>
    <ligand>
        <name>ATP</name>
        <dbReference type="ChEBI" id="CHEBI:30616"/>
    </ligand>
</feature>
<dbReference type="InterPro" id="IPR023865">
    <property type="entry name" value="Aliphatic_acid_kinase_CS"/>
</dbReference>
<evidence type="ECO:0000313" key="11">
    <source>
        <dbReference type="EMBL" id="AOJ05397.1"/>
    </source>
</evidence>
<evidence type="ECO:0000256" key="9">
    <source>
        <dbReference type="HAMAP-Rule" id="MF_00020"/>
    </source>
</evidence>
<feature type="binding site" evidence="9">
    <location>
        <position position="378"/>
    </location>
    <ligand>
        <name>Mg(2+)</name>
        <dbReference type="ChEBI" id="CHEBI:18420"/>
    </ligand>
</feature>
<evidence type="ECO:0000256" key="3">
    <source>
        <dbReference type="ARBA" id="ARBA00022679"/>
    </source>
</evidence>
<keyword evidence="8 9" id="KW-0460">Magnesium</keyword>
<dbReference type="InterPro" id="IPR043129">
    <property type="entry name" value="ATPase_NBD"/>
</dbReference>
<dbReference type="KEGG" id="buu:WS70_27295"/>
<dbReference type="Pfam" id="PF00871">
    <property type="entry name" value="Acetate_kinase"/>
    <property type="match status" value="1"/>
</dbReference>
<dbReference type="PROSITE" id="PS01076">
    <property type="entry name" value="ACETATE_KINASE_2"/>
    <property type="match status" value="1"/>
</dbReference>
<comment type="subcellular location">
    <subcellularLocation>
        <location evidence="9">Cytoplasm</location>
    </subcellularLocation>
</comment>
<dbReference type="RefSeq" id="WP_059470189.1">
    <property type="nucleotide sequence ID" value="NZ_CP013387.1"/>
</dbReference>
<dbReference type="GO" id="GO:0006083">
    <property type="term" value="P:acetate metabolic process"/>
    <property type="evidence" value="ECO:0007669"/>
    <property type="project" value="TreeGrafter"/>
</dbReference>
<dbReference type="InterPro" id="IPR004372">
    <property type="entry name" value="Ac/propionate_kinase"/>
</dbReference>
<keyword evidence="2 9" id="KW-0963">Cytoplasm</keyword>
<dbReference type="Proteomes" id="UP000062519">
    <property type="component" value="Chromosome 2"/>
</dbReference>